<protein>
    <submittedName>
        <fullName evidence="2">HAD superfamily (Subfamily IA) hydrolase, TIGR01548</fullName>
    </submittedName>
</protein>
<name>E7QU49_HALPU</name>
<dbReference type="CDD" id="cd01427">
    <property type="entry name" value="HAD_like"/>
    <property type="match status" value="1"/>
</dbReference>
<dbReference type="InterPro" id="IPR050155">
    <property type="entry name" value="HAD-like_hydrolase_sf"/>
</dbReference>
<dbReference type="SUPFAM" id="SSF56784">
    <property type="entry name" value="HAD-like"/>
    <property type="match status" value="1"/>
</dbReference>
<dbReference type="GO" id="GO:0006281">
    <property type="term" value="P:DNA repair"/>
    <property type="evidence" value="ECO:0007669"/>
    <property type="project" value="TreeGrafter"/>
</dbReference>
<dbReference type="Gene3D" id="3.40.50.1000">
    <property type="entry name" value="HAD superfamily/HAD-like"/>
    <property type="match status" value="1"/>
</dbReference>
<sequence>MVHGGSFKGQDHSRFGGAAAHSAIRQTLIAADEREGMNVDAVVLDIDGVLVDVADSYRRAILESVERVHGDTIPKDAIQSFKDASGFNNDWELTYAAALYVLASREGLDSTIEEFTDDIAANGGGLDAAENVVAEELPDDAHETVRAAWDPEHLREVFQQLYLGAELYAELEGEDLKLDTRGYINDEPVLLGSETVEALTANYPVGIVTGRPSAEADIALERVGLDVADEHRFTMDDWEQGKPHPHALMTLGERFGAERVVFVGDTLDDIRTAVNADETDSNREYVGVGVLTGGLTGESGRRKYEEAGAAAVIDSIDDLPALLGEN</sequence>
<dbReference type="AlphaFoldDB" id="E7QU49"/>
<keyword evidence="2" id="KW-0378">Hydrolase</keyword>
<dbReference type="PATRIC" id="fig|797209.4.peg.2293"/>
<evidence type="ECO:0000313" key="2">
    <source>
        <dbReference type="EMBL" id="EFW92128.1"/>
    </source>
</evidence>
<dbReference type="Pfam" id="PF00702">
    <property type="entry name" value="Hydrolase"/>
    <property type="match status" value="1"/>
</dbReference>
<dbReference type="PANTHER" id="PTHR43434">
    <property type="entry name" value="PHOSPHOGLYCOLATE PHOSPHATASE"/>
    <property type="match status" value="1"/>
</dbReference>
<dbReference type="PANTHER" id="PTHR43434:SF1">
    <property type="entry name" value="PHOSPHOGLYCOLATE PHOSPHATASE"/>
    <property type="match status" value="1"/>
</dbReference>
<dbReference type="EMBL" id="AEMG01000009">
    <property type="protein sequence ID" value="EFW92128.1"/>
    <property type="molecule type" value="Genomic_DNA"/>
</dbReference>
<comment type="caution">
    <text evidence="2">The sequence shown here is derived from an EMBL/GenBank/DDBJ whole genome shotgun (WGS) entry which is preliminary data.</text>
</comment>
<dbReference type="SFLD" id="SFLDS00003">
    <property type="entry name" value="Haloacid_Dehalogenase"/>
    <property type="match status" value="1"/>
</dbReference>
<dbReference type="InterPro" id="IPR006439">
    <property type="entry name" value="HAD-SF_hydro_IA"/>
</dbReference>
<dbReference type="Proteomes" id="UP000003751">
    <property type="component" value="Unassembled WGS sequence"/>
</dbReference>
<reference evidence="2 3" key="1">
    <citation type="journal article" date="2014" name="ISME J.">
        <title>Trehalose/2-sulfotrehalose biosynthesis and glycine-betaine uptake are widely spread mechanisms for osmoadaptation in the Halobacteriales.</title>
        <authorList>
            <person name="Youssef N.H."/>
            <person name="Savage-Ashlock K.N."/>
            <person name="McCully A.L."/>
            <person name="Luedtke B."/>
            <person name="Shaw E.I."/>
            <person name="Hoff W.D."/>
            <person name="Elshahed M.S."/>
        </authorList>
    </citation>
    <scope>NUCLEOTIDE SEQUENCE [LARGE SCALE GENOMIC DNA]</scope>
    <source>
        <strain evidence="2 3">DX253</strain>
    </source>
</reference>
<organism evidence="2 3">
    <name type="scientific">Haladaptatus paucihalophilus DX253</name>
    <dbReference type="NCBI Taxonomy" id="797209"/>
    <lineage>
        <taxon>Archaea</taxon>
        <taxon>Methanobacteriati</taxon>
        <taxon>Methanobacteriota</taxon>
        <taxon>Stenosarchaea group</taxon>
        <taxon>Halobacteria</taxon>
        <taxon>Halobacteriales</taxon>
        <taxon>Haladaptataceae</taxon>
        <taxon>Haladaptatus</taxon>
    </lineage>
</organism>
<dbReference type="InterPro" id="IPR036412">
    <property type="entry name" value="HAD-like_sf"/>
</dbReference>
<gene>
    <name evidence="2" type="ORF">ZOD2009_11645</name>
</gene>
<evidence type="ECO:0000313" key="3">
    <source>
        <dbReference type="Proteomes" id="UP000003751"/>
    </source>
</evidence>
<dbReference type="NCBIfam" id="TIGR01549">
    <property type="entry name" value="HAD-SF-IA-v1"/>
    <property type="match status" value="1"/>
</dbReference>
<dbReference type="eggNOG" id="arCOG04692">
    <property type="taxonomic scope" value="Archaea"/>
</dbReference>
<dbReference type="InterPro" id="IPR006438">
    <property type="entry name" value="HAD-SF_TIGR01548"/>
</dbReference>
<dbReference type="STRING" id="797209.GCA_000376445_02463"/>
<dbReference type="SFLD" id="SFLDG01129">
    <property type="entry name" value="C1.5:_HAD__Beta-PGM__Phosphata"/>
    <property type="match status" value="1"/>
</dbReference>
<dbReference type="GO" id="GO:0008967">
    <property type="term" value="F:phosphoglycolate phosphatase activity"/>
    <property type="evidence" value="ECO:0007669"/>
    <property type="project" value="TreeGrafter"/>
</dbReference>
<accession>E7QU49</accession>
<proteinExistence type="inferred from homology"/>
<dbReference type="InterPro" id="IPR023214">
    <property type="entry name" value="HAD_sf"/>
</dbReference>
<dbReference type="NCBIfam" id="TIGR01548">
    <property type="entry name" value="HAD-SF-IA-hyp1"/>
    <property type="match status" value="1"/>
</dbReference>
<comment type="similarity">
    <text evidence="1">Belongs to the HAD-like hydrolase superfamily.</text>
</comment>
<evidence type="ECO:0000256" key="1">
    <source>
        <dbReference type="ARBA" id="ARBA00007958"/>
    </source>
</evidence>